<dbReference type="InterPro" id="IPR016160">
    <property type="entry name" value="Ald_DH_CS_CYS"/>
</dbReference>
<dbReference type="GO" id="GO:0004029">
    <property type="term" value="F:aldehyde dehydrogenase (NAD+) activity"/>
    <property type="evidence" value="ECO:0007669"/>
    <property type="project" value="TreeGrafter"/>
</dbReference>
<dbReference type="PROSITE" id="PS00070">
    <property type="entry name" value="ALDEHYDE_DEHYDR_CYS"/>
    <property type="match status" value="1"/>
</dbReference>
<dbReference type="GO" id="GO:0006081">
    <property type="term" value="P:aldehyde metabolic process"/>
    <property type="evidence" value="ECO:0007669"/>
    <property type="project" value="InterPro"/>
</dbReference>
<evidence type="ECO:0000256" key="4">
    <source>
        <dbReference type="PIRSR" id="PIRSR036492-1"/>
    </source>
</evidence>
<dbReference type="Gene3D" id="3.40.605.10">
    <property type="entry name" value="Aldehyde Dehydrogenase, Chain A, domain 1"/>
    <property type="match status" value="2"/>
</dbReference>
<dbReference type="InterPro" id="IPR012394">
    <property type="entry name" value="Aldehyde_DH_NAD(P)"/>
</dbReference>
<keyword evidence="9" id="KW-1185">Reference proteome</keyword>
<gene>
    <name evidence="8" type="ORF">CDCA_CDCA08G2562</name>
</gene>
<keyword evidence="2 3" id="KW-0560">Oxidoreductase</keyword>
<name>A0AAV9IW25_CYACA</name>
<accession>A0AAV9IW25</accession>
<dbReference type="InterPro" id="IPR016161">
    <property type="entry name" value="Ald_DH/histidinol_DH"/>
</dbReference>
<sequence length="527" mass="56749">MTGHQELLLSLRKTFWSGHTLSLAWRREQLRALHRMVEENRQEWCAALREDLGKSVCESLICEIEVGLQDVALALRCLPEWAGRRRVVAAAGRWWLPPPRWMARLAHALAPWWGGSGASEAPAGIGGTSIASLIEDRYVQAQPLGVVLIMTAWNYPLALAMWHLTSALAAGNCVVLKPSEQAPATAQLLQRLMDKYLDRQAVRVVLGDAAVAKALLHVAGEPAPSSADVLSACRWDLVHFTGGWRIARQVSRACAETLTPCVLELGGKNPVVVDAGSLSPQALGRVARIIMWSKLINAGQTCLAADYALLVGADAAATARFSEQLAAAAVAMYGERPLDNADYPRIVSTSHVRRVAQLLKETGGTVVHGGECLEAQRYVQPTIVSNVSADDALMQEEIFGPVLPLLSGCADVEAAMQLLQQRAHPLVLYAFSSAPHFVQRLETHIASGALVVNDIMSQATSPGLPFGGVGLSGHGNSRGQAGFDAFSHLRSVLKKSLWSERLASDRYAPFTESGAQHVTSLVHVPPP</sequence>
<dbReference type="InterPro" id="IPR029510">
    <property type="entry name" value="Ald_DH_CS_GLU"/>
</dbReference>
<dbReference type="SUPFAM" id="SSF53720">
    <property type="entry name" value="ALDH-like"/>
    <property type="match status" value="1"/>
</dbReference>
<dbReference type="InterPro" id="IPR016163">
    <property type="entry name" value="Ald_DH_C"/>
</dbReference>
<evidence type="ECO:0000259" key="7">
    <source>
        <dbReference type="Pfam" id="PF00171"/>
    </source>
</evidence>
<evidence type="ECO:0000256" key="1">
    <source>
        <dbReference type="ARBA" id="ARBA00009986"/>
    </source>
</evidence>
<evidence type="ECO:0000256" key="5">
    <source>
        <dbReference type="PROSITE-ProRule" id="PRU10007"/>
    </source>
</evidence>
<evidence type="ECO:0000313" key="8">
    <source>
        <dbReference type="EMBL" id="KAK4536537.1"/>
    </source>
</evidence>
<evidence type="ECO:0000256" key="6">
    <source>
        <dbReference type="RuleBase" id="RU003345"/>
    </source>
</evidence>
<dbReference type="PANTHER" id="PTHR43570:SF16">
    <property type="entry name" value="ALDEHYDE DEHYDROGENASE TYPE III, ISOFORM Q"/>
    <property type="match status" value="1"/>
</dbReference>
<dbReference type="PIRSF" id="PIRSF036492">
    <property type="entry name" value="ALDH"/>
    <property type="match status" value="1"/>
</dbReference>
<organism evidence="8 9">
    <name type="scientific">Cyanidium caldarium</name>
    <name type="common">Red alga</name>
    <dbReference type="NCBI Taxonomy" id="2771"/>
    <lineage>
        <taxon>Eukaryota</taxon>
        <taxon>Rhodophyta</taxon>
        <taxon>Bangiophyceae</taxon>
        <taxon>Cyanidiales</taxon>
        <taxon>Cyanidiaceae</taxon>
        <taxon>Cyanidium</taxon>
    </lineage>
</organism>
<dbReference type="Proteomes" id="UP001301350">
    <property type="component" value="Unassembled WGS sequence"/>
</dbReference>
<dbReference type="Gene3D" id="3.40.309.10">
    <property type="entry name" value="Aldehyde Dehydrogenase, Chain A, domain 2"/>
    <property type="match status" value="1"/>
</dbReference>
<proteinExistence type="inferred from homology"/>
<dbReference type="AlphaFoldDB" id="A0AAV9IW25"/>
<comment type="similarity">
    <text evidence="1 3 6">Belongs to the aldehyde dehydrogenase family.</text>
</comment>
<dbReference type="PROSITE" id="PS00687">
    <property type="entry name" value="ALDEHYDE_DEHYDR_GLU"/>
    <property type="match status" value="1"/>
</dbReference>
<evidence type="ECO:0000313" key="9">
    <source>
        <dbReference type="Proteomes" id="UP001301350"/>
    </source>
</evidence>
<dbReference type="InterPro" id="IPR015590">
    <property type="entry name" value="Aldehyde_DH_dom"/>
</dbReference>
<feature type="active site" evidence="4">
    <location>
        <position position="302"/>
    </location>
</feature>
<comment type="caution">
    <text evidence="8">The sequence shown here is derived from an EMBL/GenBank/DDBJ whole genome shotgun (WGS) entry which is preliminary data.</text>
</comment>
<dbReference type="Pfam" id="PF00171">
    <property type="entry name" value="Aldedh"/>
    <property type="match status" value="1"/>
</dbReference>
<dbReference type="GO" id="GO:0005737">
    <property type="term" value="C:cytoplasm"/>
    <property type="evidence" value="ECO:0007669"/>
    <property type="project" value="TreeGrafter"/>
</dbReference>
<feature type="active site" evidence="4 5">
    <location>
        <position position="264"/>
    </location>
</feature>
<reference evidence="8 9" key="1">
    <citation type="submission" date="2022-07" db="EMBL/GenBank/DDBJ databases">
        <title>Genome-wide signatures of adaptation to extreme environments.</title>
        <authorList>
            <person name="Cho C.H."/>
            <person name="Yoon H.S."/>
        </authorList>
    </citation>
    <scope>NUCLEOTIDE SEQUENCE [LARGE SCALE GENOMIC DNA]</scope>
    <source>
        <strain evidence="8 9">DBV 063 E5</strain>
    </source>
</reference>
<dbReference type="PANTHER" id="PTHR43570">
    <property type="entry name" value="ALDEHYDE DEHYDROGENASE"/>
    <property type="match status" value="1"/>
</dbReference>
<evidence type="ECO:0000256" key="3">
    <source>
        <dbReference type="PIRNR" id="PIRNR036492"/>
    </source>
</evidence>
<evidence type="ECO:0000256" key="2">
    <source>
        <dbReference type="ARBA" id="ARBA00023002"/>
    </source>
</evidence>
<dbReference type="CDD" id="cd07087">
    <property type="entry name" value="ALDH_F3-13-14_CALDH-like"/>
    <property type="match status" value="1"/>
</dbReference>
<protein>
    <recommendedName>
        <fullName evidence="3">Aldehyde dehydrogenase</fullName>
    </recommendedName>
</protein>
<dbReference type="EMBL" id="JANCYW010000008">
    <property type="protein sequence ID" value="KAK4536537.1"/>
    <property type="molecule type" value="Genomic_DNA"/>
</dbReference>
<feature type="domain" description="Aldehyde dehydrogenase" evidence="7">
    <location>
        <begin position="135"/>
        <end position="492"/>
    </location>
</feature>
<dbReference type="InterPro" id="IPR016162">
    <property type="entry name" value="Ald_DH_N"/>
</dbReference>